<dbReference type="EMBL" id="ML738621">
    <property type="protein sequence ID" value="KAE8163047.1"/>
    <property type="molecule type" value="Genomic_DNA"/>
</dbReference>
<feature type="transmembrane region" description="Helical" evidence="1">
    <location>
        <begin position="46"/>
        <end position="65"/>
    </location>
</feature>
<dbReference type="Proteomes" id="UP000326950">
    <property type="component" value="Unassembled WGS sequence"/>
</dbReference>
<sequence length="109" mass="12763">MHHYETRLDMVYEGIFMHTCFSWVAFNISVPFVLKRLVLSEYYLRLVCLALGTIYWDLLPTVTVLRQILHTNPMPFNCGRIFKLYYSSILSFLSFLSLSLPFLSSSDLP</sequence>
<organism evidence="2 3">
    <name type="scientific">Aspergillus tamarii</name>
    <dbReference type="NCBI Taxonomy" id="41984"/>
    <lineage>
        <taxon>Eukaryota</taxon>
        <taxon>Fungi</taxon>
        <taxon>Dikarya</taxon>
        <taxon>Ascomycota</taxon>
        <taxon>Pezizomycotina</taxon>
        <taxon>Eurotiomycetes</taxon>
        <taxon>Eurotiomycetidae</taxon>
        <taxon>Eurotiales</taxon>
        <taxon>Aspergillaceae</taxon>
        <taxon>Aspergillus</taxon>
        <taxon>Aspergillus subgen. Circumdati</taxon>
    </lineage>
</organism>
<feature type="transmembrane region" description="Helical" evidence="1">
    <location>
        <begin position="85"/>
        <end position="103"/>
    </location>
</feature>
<accession>A0A5N6UWK6</accession>
<proteinExistence type="predicted"/>
<keyword evidence="1" id="KW-0812">Transmembrane</keyword>
<name>A0A5N6UWK6_ASPTM</name>
<protein>
    <submittedName>
        <fullName evidence="2">Uncharacterized protein</fullName>
    </submittedName>
</protein>
<feature type="transmembrane region" description="Helical" evidence="1">
    <location>
        <begin position="15"/>
        <end position="34"/>
    </location>
</feature>
<keyword evidence="3" id="KW-1185">Reference proteome</keyword>
<evidence type="ECO:0000313" key="3">
    <source>
        <dbReference type="Proteomes" id="UP000326950"/>
    </source>
</evidence>
<keyword evidence="1" id="KW-0472">Membrane</keyword>
<evidence type="ECO:0000256" key="1">
    <source>
        <dbReference type="SAM" id="Phobius"/>
    </source>
</evidence>
<dbReference type="AlphaFoldDB" id="A0A5N6UWK6"/>
<reference evidence="2 3" key="1">
    <citation type="submission" date="2019-04" db="EMBL/GenBank/DDBJ databases">
        <title>Friends and foes A comparative genomics study of 23 Aspergillus species from section Flavi.</title>
        <authorList>
            <consortium name="DOE Joint Genome Institute"/>
            <person name="Kjaerbolling I."/>
            <person name="Vesth T."/>
            <person name="Frisvad J.C."/>
            <person name="Nybo J.L."/>
            <person name="Theobald S."/>
            <person name="Kildgaard S."/>
            <person name="Isbrandt T."/>
            <person name="Kuo A."/>
            <person name="Sato A."/>
            <person name="Lyhne E.K."/>
            <person name="Kogle M.E."/>
            <person name="Wiebenga A."/>
            <person name="Kun R.S."/>
            <person name="Lubbers R.J."/>
            <person name="Makela M.R."/>
            <person name="Barry K."/>
            <person name="Chovatia M."/>
            <person name="Clum A."/>
            <person name="Daum C."/>
            <person name="Haridas S."/>
            <person name="He G."/>
            <person name="LaButti K."/>
            <person name="Lipzen A."/>
            <person name="Mondo S."/>
            <person name="Riley R."/>
            <person name="Salamov A."/>
            <person name="Simmons B.A."/>
            <person name="Magnuson J.K."/>
            <person name="Henrissat B."/>
            <person name="Mortensen U.H."/>
            <person name="Larsen T.O."/>
            <person name="Devries R.P."/>
            <person name="Grigoriev I.V."/>
            <person name="Machida M."/>
            <person name="Baker S.E."/>
            <person name="Andersen M.R."/>
        </authorList>
    </citation>
    <scope>NUCLEOTIDE SEQUENCE [LARGE SCALE GENOMIC DNA]</scope>
    <source>
        <strain evidence="2 3">CBS 117626</strain>
    </source>
</reference>
<evidence type="ECO:0000313" key="2">
    <source>
        <dbReference type="EMBL" id="KAE8163047.1"/>
    </source>
</evidence>
<keyword evidence="1" id="KW-1133">Transmembrane helix</keyword>
<gene>
    <name evidence="2" type="ORF">BDV40DRAFT_147040</name>
</gene>